<dbReference type="EC" id="3.5.1.2" evidence="10"/>
<dbReference type="Gene3D" id="3.40.50.880">
    <property type="match status" value="1"/>
</dbReference>
<comment type="pathway">
    <text evidence="1 10">Amino-acid biosynthesis; L-histidine biosynthesis; L-histidine from 5-phospho-alpha-D-ribose 1-diphosphate: step 5/9.</text>
</comment>
<dbReference type="InterPro" id="IPR017926">
    <property type="entry name" value="GATASE"/>
</dbReference>
<keyword evidence="3 10" id="KW-0028">Amino-acid biosynthesis</keyword>
<sequence>MIVIIDYDVGNLQSLQQGFSRANMETIISNDSDIIQQADVLILPGVGAFPDAMKDLKQTGLIPIIDQHVANGKLLVGICLGMQLLFEASEEFTYTEGLGYIDGTVKALNIPYKVPHMGWNDLTVIKEDPITCTISNGDYVYFIHSYYVNTSLENVIAYTNYGVDIPAIVRKKNIIGMQFHPEKSGRVGLRLLQAIKEMIR</sequence>
<feature type="active site" evidence="10 11">
    <location>
        <position position="180"/>
    </location>
</feature>
<comment type="subunit">
    <text evidence="2 10">Heterodimer of HisH and HisF.</text>
</comment>
<dbReference type="RefSeq" id="WP_258878403.1">
    <property type="nucleotide sequence ID" value="NZ_CP048914.1"/>
</dbReference>
<evidence type="ECO:0000256" key="11">
    <source>
        <dbReference type="PIRSR" id="PIRSR000495-1"/>
    </source>
</evidence>
<evidence type="ECO:0000256" key="10">
    <source>
        <dbReference type="HAMAP-Rule" id="MF_00278"/>
    </source>
</evidence>
<evidence type="ECO:0000256" key="4">
    <source>
        <dbReference type="ARBA" id="ARBA00022801"/>
    </source>
</evidence>
<protein>
    <recommendedName>
        <fullName evidence="10">Imidazole glycerol phosphate synthase subunit HisH</fullName>
        <ecNumber evidence="10">4.3.2.10</ecNumber>
    </recommendedName>
    <alternativeName>
        <fullName evidence="10">IGP synthase glutaminase subunit</fullName>
        <ecNumber evidence="10">3.5.1.2</ecNumber>
    </alternativeName>
    <alternativeName>
        <fullName evidence="10">IGP synthase subunit HisH</fullName>
    </alternativeName>
    <alternativeName>
        <fullName evidence="10">ImGP synthase subunit HisH</fullName>
        <shortName evidence="10">IGPS subunit HisH</shortName>
    </alternativeName>
</protein>
<dbReference type="PROSITE" id="PS51273">
    <property type="entry name" value="GATASE_TYPE_1"/>
    <property type="match status" value="1"/>
</dbReference>
<dbReference type="UniPathway" id="UPA00031">
    <property type="reaction ID" value="UER00010"/>
</dbReference>
<evidence type="ECO:0000256" key="5">
    <source>
        <dbReference type="ARBA" id="ARBA00022962"/>
    </source>
</evidence>
<comment type="catalytic activity">
    <reaction evidence="8 10">
        <text>5-[(5-phospho-1-deoxy-D-ribulos-1-ylimino)methylamino]-1-(5-phospho-beta-D-ribosyl)imidazole-4-carboxamide + L-glutamine = D-erythro-1-(imidazol-4-yl)glycerol 3-phosphate + 5-amino-1-(5-phospho-beta-D-ribosyl)imidazole-4-carboxamide + L-glutamate + H(+)</text>
        <dbReference type="Rhea" id="RHEA:24793"/>
        <dbReference type="ChEBI" id="CHEBI:15378"/>
        <dbReference type="ChEBI" id="CHEBI:29985"/>
        <dbReference type="ChEBI" id="CHEBI:58278"/>
        <dbReference type="ChEBI" id="CHEBI:58359"/>
        <dbReference type="ChEBI" id="CHEBI:58475"/>
        <dbReference type="ChEBI" id="CHEBI:58525"/>
        <dbReference type="EC" id="4.3.2.10"/>
    </reaction>
</comment>
<feature type="active site" evidence="10 11">
    <location>
        <position position="182"/>
    </location>
</feature>
<evidence type="ECO:0000256" key="2">
    <source>
        <dbReference type="ARBA" id="ARBA00011152"/>
    </source>
</evidence>
<dbReference type="Pfam" id="PF00117">
    <property type="entry name" value="GATase"/>
    <property type="match status" value="1"/>
</dbReference>
<proteinExistence type="inferred from homology"/>
<feature type="domain" description="Glutamine amidotransferase" evidence="12">
    <location>
        <begin position="3"/>
        <end position="186"/>
    </location>
</feature>
<dbReference type="AlphaFoldDB" id="A0A7L7KPY8"/>
<keyword evidence="7 10" id="KW-0456">Lyase</keyword>
<dbReference type="KEGG" id="xcl:G4Z02_03115"/>
<dbReference type="GO" id="GO:0000107">
    <property type="term" value="F:imidazoleglycerol-phosphate synthase activity"/>
    <property type="evidence" value="ECO:0007669"/>
    <property type="project" value="UniProtKB-UniRule"/>
</dbReference>
<dbReference type="HAMAP" id="MF_00278">
    <property type="entry name" value="HisH"/>
    <property type="match status" value="1"/>
</dbReference>
<dbReference type="NCBIfam" id="TIGR01855">
    <property type="entry name" value="IMP_synth_hisH"/>
    <property type="match status" value="1"/>
</dbReference>
<dbReference type="SUPFAM" id="SSF52317">
    <property type="entry name" value="Class I glutamine amidotransferase-like"/>
    <property type="match status" value="1"/>
</dbReference>
<keyword evidence="10" id="KW-0963">Cytoplasm</keyword>
<dbReference type="PANTHER" id="PTHR42701">
    <property type="entry name" value="IMIDAZOLE GLYCEROL PHOSPHATE SYNTHASE SUBUNIT HISH"/>
    <property type="match status" value="1"/>
</dbReference>
<dbReference type="Proteomes" id="UP000514720">
    <property type="component" value="Chromosome"/>
</dbReference>
<dbReference type="InterPro" id="IPR029062">
    <property type="entry name" value="Class_I_gatase-like"/>
</dbReference>
<reference evidence="13 14" key="1">
    <citation type="submission" date="2020-02" db="EMBL/GenBank/DDBJ databases">
        <authorList>
            <person name="Zheng R.K."/>
            <person name="Sun C.M."/>
        </authorList>
    </citation>
    <scope>NUCLEOTIDE SEQUENCE [LARGE SCALE GENOMIC DNA]</scope>
    <source>
        <strain evidence="14">zrk13</strain>
    </source>
</reference>
<feature type="active site" description="Nucleophile" evidence="10 11">
    <location>
        <position position="79"/>
    </location>
</feature>
<dbReference type="PANTHER" id="PTHR42701:SF1">
    <property type="entry name" value="IMIDAZOLE GLYCEROL PHOSPHATE SYNTHASE SUBUNIT HISH"/>
    <property type="match status" value="1"/>
</dbReference>
<dbReference type="EC" id="4.3.2.10" evidence="10"/>
<evidence type="ECO:0000259" key="12">
    <source>
        <dbReference type="Pfam" id="PF00117"/>
    </source>
</evidence>
<keyword evidence="14" id="KW-1185">Reference proteome</keyword>
<evidence type="ECO:0000256" key="6">
    <source>
        <dbReference type="ARBA" id="ARBA00023102"/>
    </source>
</evidence>
<dbReference type="GO" id="GO:0000105">
    <property type="term" value="P:L-histidine biosynthetic process"/>
    <property type="evidence" value="ECO:0007669"/>
    <property type="project" value="UniProtKB-UniRule"/>
</dbReference>
<dbReference type="GO" id="GO:0016829">
    <property type="term" value="F:lyase activity"/>
    <property type="evidence" value="ECO:0007669"/>
    <property type="project" value="UniProtKB-KW"/>
</dbReference>
<gene>
    <name evidence="10 13" type="primary">hisH</name>
    <name evidence="13" type="ORF">G4Z02_03115</name>
</gene>
<dbReference type="GO" id="GO:0005737">
    <property type="term" value="C:cytoplasm"/>
    <property type="evidence" value="ECO:0007669"/>
    <property type="project" value="UniProtKB-SubCell"/>
</dbReference>
<evidence type="ECO:0000313" key="13">
    <source>
        <dbReference type="EMBL" id="QMS84783.1"/>
    </source>
</evidence>
<comment type="catalytic activity">
    <reaction evidence="9 10">
        <text>L-glutamine + H2O = L-glutamate + NH4(+)</text>
        <dbReference type="Rhea" id="RHEA:15889"/>
        <dbReference type="ChEBI" id="CHEBI:15377"/>
        <dbReference type="ChEBI" id="CHEBI:28938"/>
        <dbReference type="ChEBI" id="CHEBI:29985"/>
        <dbReference type="ChEBI" id="CHEBI:58359"/>
        <dbReference type="EC" id="3.5.1.2"/>
    </reaction>
</comment>
<evidence type="ECO:0000256" key="3">
    <source>
        <dbReference type="ARBA" id="ARBA00022605"/>
    </source>
</evidence>
<keyword evidence="5 10" id="KW-0315">Glutamine amidotransferase</keyword>
<organism evidence="13 14">
    <name type="scientific">Candidatus Xianfuyuplasma coldseepsis</name>
    <dbReference type="NCBI Taxonomy" id="2782163"/>
    <lineage>
        <taxon>Bacteria</taxon>
        <taxon>Bacillati</taxon>
        <taxon>Mycoplasmatota</taxon>
        <taxon>Mollicutes</taxon>
        <taxon>Candidatus Izemoplasmatales</taxon>
        <taxon>Candidatus Izemoplasmataceae</taxon>
        <taxon>Candidatus Xianfuyuplasma</taxon>
    </lineage>
</organism>
<comment type="subcellular location">
    <subcellularLocation>
        <location evidence="10">Cytoplasm</location>
    </subcellularLocation>
</comment>
<accession>A0A7L7KPY8</accession>
<evidence type="ECO:0000256" key="1">
    <source>
        <dbReference type="ARBA" id="ARBA00005091"/>
    </source>
</evidence>
<keyword evidence="6 10" id="KW-0368">Histidine biosynthesis</keyword>
<dbReference type="InterPro" id="IPR010139">
    <property type="entry name" value="Imidazole-glycPsynth_HisH"/>
</dbReference>
<comment type="function">
    <text evidence="10">IGPS catalyzes the conversion of PRFAR and glutamine to IGP, AICAR and glutamate. The HisH subunit catalyzes the hydrolysis of glutamine to glutamate and ammonia as part of the synthesis of IGP and AICAR. The resulting ammonia molecule is channeled to the active site of HisF.</text>
</comment>
<evidence type="ECO:0000313" key="14">
    <source>
        <dbReference type="Proteomes" id="UP000514720"/>
    </source>
</evidence>
<name>A0A7L7KPY8_9MOLU</name>
<evidence type="ECO:0000256" key="8">
    <source>
        <dbReference type="ARBA" id="ARBA00047838"/>
    </source>
</evidence>
<dbReference type="PIRSF" id="PIRSF000495">
    <property type="entry name" value="Amidotransf_hisH"/>
    <property type="match status" value="1"/>
</dbReference>
<evidence type="ECO:0000256" key="7">
    <source>
        <dbReference type="ARBA" id="ARBA00023239"/>
    </source>
</evidence>
<dbReference type="EMBL" id="CP048914">
    <property type="protein sequence ID" value="QMS84783.1"/>
    <property type="molecule type" value="Genomic_DNA"/>
</dbReference>
<dbReference type="GO" id="GO:0004359">
    <property type="term" value="F:glutaminase activity"/>
    <property type="evidence" value="ECO:0007669"/>
    <property type="project" value="UniProtKB-EC"/>
</dbReference>
<dbReference type="CDD" id="cd01748">
    <property type="entry name" value="GATase1_IGP_Synthase"/>
    <property type="match status" value="1"/>
</dbReference>
<keyword evidence="4 10" id="KW-0378">Hydrolase</keyword>
<evidence type="ECO:0000256" key="9">
    <source>
        <dbReference type="ARBA" id="ARBA00049534"/>
    </source>
</evidence>